<evidence type="ECO:0000313" key="3">
    <source>
        <dbReference type="Proteomes" id="UP000250572"/>
    </source>
</evidence>
<dbReference type="Proteomes" id="UP000250572">
    <property type="component" value="Unassembled WGS sequence"/>
</dbReference>
<keyword evidence="3" id="KW-1185">Reference proteome</keyword>
<feature type="compositionally biased region" description="Low complexity" evidence="1">
    <location>
        <begin position="1"/>
        <end position="20"/>
    </location>
</feature>
<dbReference type="AlphaFoldDB" id="A0A315UZA1"/>
<evidence type="ECO:0000313" key="2">
    <source>
        <dbReference type="EMBL" id="PWA16797.1"/>
    </source>
</evidence>
<reference evidence="2 3" key="1">
    <citation type="journal article" date="2018" name="G3 (Bethesda)">
        <title>A High-Quality Reference Genome for the Invasive Mosquitofish Gambusia affinis Using a Chicago Library.</title>
        <authorList>
            <person name="Hoffberg S.L."/>
            <person name="Troendle N.J."/>
            <person name="Glenn T.C."/>
            <person name="Mahmud O."/>
            <person name="Louha S."/>
            <person name="Chalopin D."/>
            <person name="Bennetzen J.L."/>
            <person name="Mauricio R."/>
        </authorList>
    </citation>
    <scope>NUCLEOTIDE SEQUENCE [LARGE SCALE GENOMIC DNA]</scope>
    <source>
        <strain evidence="2">NE01/NJP1002.9</strain>
        <tissue evidence="2">Muscle</tissue>
    </source>
</reference>
<comment type="caution">
    <text evidence="2">The sequence shown here is derived from an EMBL/GenBank/DDBJ whole genome shotgun (WGS) entry which is preliminary data.</text>
</comment>
<proteinExistence type="predicted"/>
<name>A0A315UZA1_GAMAF</name>
<accession>A0A315UZA1</accession>
<organism evidence="2 3">
    <name type="scientific">Gambusia affinis</name>
    <name type="common">Western mosquitofish</name>
    <name type="synonym">Heterandria affinis</name>
    <dbReference type="NCBI Taxonomy" id="33528"/>
    <lineage>
        <taxon>Eukaryota</taxon>
        <taxon>Metazoa</taxon>
        <taxon>Chordata</taxon>
        <taxon>Craniata</taxon>
        <taxon>Vertebrata</taxon>
        <taxon>Euteleostomi</taxon>
        <taxon>Actinopterygii</taxon>
        <taxon>Neopterygii</taxon>
        <taxon>Teleostei</taxon>
        <taxon>Neoteleostei</taxon>
        <taxon>Acanthomorphata</taxon>
        <taxon>Ovalentaria</taxon>
        <taxon>Atherinomorphae</taxon>
        <taxon>Cyprinodontiformes</taxon>
        <taxon>Poeciliidae</taxon>
        <taxon>Poeciliinae</taxon>
        <taxon>Gambusia</taxon>
    </lineage>
</organism>
<feature type="region of interest" description="Disordered" evidence="1">
    <location>
        <begin position="1"/>
        <end position="22"/>
    </location>
</feature>
<gene>
    <name evidence="2" type="ORF">CCH79_00017841</name>
</gene>
<protein>
    <submittedName>
        <fullName evidence="2">Uncharacterized protein</fullName>
    </submittedName>
</protein>
<sequence length="103" mass="12112">MQDVQQKAAAPPHPHQPSSSLRHRSLLKDWIMLIKAHRKSFRRKGGSSTFNWKLWLKPNQRFRPITAELRFCWGRFGSRSGSGTQHFHSRIRSRQAFYDGLLI</sequence>
<evidence type="ECO:0000256" key="1">
    <source>
        <dbReference type="SAM" id="MobiDB-lite"/>
    </source>
</evidence>
<dbReference type="EMBL" id="NHOQ01002476">
    <property type="protein sequence ID" value="PWA16797.1"/>
    <property type="molecule type" value="Genomic_DNA"/>
</dbReference>